<keyword evidence="4 9" id="KW-0349">Heme</keyword>
<keyword evidence="11" id="KW-1133">Transmembrane helix</keyword>
<dbReference type="Gene3D" id="1.10.630.10">
    <property type="entry name" value="Cytochrome P450"/>
    <property type="match status" value="1"/>
</dbReference>
<dbReference type="PANTHER" id="PTHR24291">
    <property type="entry name" value="CYTOCHROME P450 FAMILY 4"/>
    <property type="match status" value="1"/>
</dbReference>
<dbReference type="Proteomes" id="UP000000305">
    <property type="component" value="Unassembled WGS sequence"/>
</dbReference>
<gene>
    <name evidence="12" type="ORF">DAPPUDRAFT_311474</name>
</gene>
<dbReference type="EMBL" id="GL732526">
    <property type="protein sequence ID" value="EFX88345.1"/>
    <property type="molecule type" value="Genomic_DNA"/>
</dbReference>
<dbReference type="SUPFAM" id="SSF48264">
    <property type="entry name" value="Cytochrome P450"/>
    <property type="match status" value="1"/>
</dbReference>
<keyword evidence="7 10" id="KW-0503">Monooxygenase</keyword>
<evidence type="ECO:0008006" key="14">
    <source>
        <dbReference type="Google" id="ProtNLM"/>
    </source>
</evidence>
<dbReference type="GO" id="GO:0020037">
    <property type="term" value="F:heme binding"/>
    <property type="evidence" value="ECO:0007669"/>
    <property type="project" value="InterPro"/>
</dbReference>
<keyword evidence="6 9" id="KW-0408">Iron</keyword>
<evidence type="ECO:0000256" key="7">
    <source>
        <dbReference type="ARBA" id="ARBA00023033"/>
    </source>
</evidence>
<evidence type="ECO:0000256" key="2">
    <source>
        <dbReference type="ARBA" id="ARBA00004586"/>
    </source>
</evidence>
<dbReference type="GO" id="GO:0005789">
    <property type="term" value="C:endoplasmic reticulum membrane"/>
    <property type="evidence" value="ECO:0007669"/>
    <property type="project" value="UniProtKB-SubCell"/>
</dbReference>
<proteinExistence type="inferred from homology"/>
<evidence type="ECO:0000313" key="13">
    <source>
        <dbReference type="Proteomes" id="UP000000305"/>
    </source>
</evidence>
<dbReference type="InterPro" id="IPR036396">
    <property type="entry name" value="Cyt_P450_sf"/>
</dbReference>
<evidence type="ECO:0000256" key="6">
    <source>
        <dbReference type="ARBA" id="ARBA00023004"/>
    </source>
</evidence>
<keyword evidence="9 10" id="KW-0479">Metal-binding</keyword>
<evidence type="ECO:0000256" key="10">
    <source>
        <dbReference type="RuleBase" id="RU000461"/>
    </source>
</evidence>
<dbReference type="PRINTS" id="PR00385">
    <property type="entry name" value="P450"/>
</dbReference>
<keyword evidence="5" id="KW-0256">Endoplasmic reticulum</keyword>
<evidence type="ECO:0000256" key="8">
    <source>
        <dbReference type="ARBA" id="ARBA00023136"/>
    </source>
</evidence>
<dbReference type="CDD" id="cd20628">
    <property type="entry name" value="CYP4"/>
    <property type="match status" value="1"/>
</dbReference>
<evidence type="ECO:0000256" key="3">
    <source>
        <dbReference type="ARBA" id="ARBA00010617"/>
    </source>
</evidence>
<organism evidence="12 13">
    <name type="scientific">Daphnia pulex</name>
    <name type="common">Water flea</name>
    <dbReference type="NCBI Taxonomy" id="6669"/>
    <lineage>
        <taxon>Eukaryota</taxon>
        <taxon>Metazoa</taxon>
        <taxon>Ecdysozoa</taxon>
        <taxon>Arthropoda</taxon>
        <taxon>Crustacea</taxon>
        <taxon>Branchiopoda</taxon>
        <taxon>Diplostraca</taxon>
        <taxon>Cladocera</taxon>
        <taxon>Anomopoda</taxon>
        <taxon>Daphniidae</taxon>
        <taxon>Daphnia</taxon>
    </lineage>
</organism>
<dbReference type="InterPro" id="IPR017972">
    <property type="entry name" value="Cyt_P450_CS"/>
</dbReference>
<dbReference type="PRINTS" id="PR00463">
    <property type="entry name" value="EP450I"/>
</dbReference>
<dbReference type="InterPro" id="IPR001128">
    <property type="entry name" value="Cyt_P450"/>
</dbReference>
<evidence type="ECO:0000256" key="11">
    <source>
        <dbReference type="SAM" id="Phobius"/>
    </source>
</evidence>
<feature type="transmembrane region" description="Helical" evidence="11">
    <location>
        <begin position="15"/>
        <end position="33"/>
    </location>
</feature>
<dbReference type="InterPro" id="IPR050196">
    <property type="entry name" value="Cytochrome_P450_Monoox"/>
</dbReference>
<comment type="similarity">
    <text evidence="3 10">Belongs to the cytochrome P450 family.</text>
</comment>
<evidence type="ECO:0000256" key="1">
    <source>
        <dbReference type="ARBA" id="ARBA00001971"/>
    </source>
</evidence>
<sequence length="528" mass="61052">MLDISWSAWKWNPSSLLAMTALVGLLAGYYCVWSRSRFVRLIDALPGPKTLPLLGNILDLLKYSTDRRLCVDWIKQNGYIFRTWIGYFPVVHVSHHELLEPILSNQNNITKTDEYKFSLPENCLGVLTGDEWRHRRRLLTPAFHYKILDGFMDSINEKSFASTAKMEEILGTAGSQEINIFPIMVKLTFDVLCETFMGKNAWNEEDTNTSYAENVEGMEHIFMERAVRKPWLRIDWIYKLTPLYRKQKQYSSSFNTFHDKVIRERREFHRRNAEKYAAISQPVLNNNADDEEVNFLQPKERLAFLDLLLKISKENPELDDKAIGDEISLFMPAGVDPTSSTITWFLYLVAKHPEHQKSVTQELDLIFGDSDRPVTAHDLTRLKYLECCIKETLRLYPSLPVVARYLTEEVQVGDYTLPKGLTVLINIFMTHRNPEVYPDPDAFKPERFLPENCIGLHPYAYIPFSAGPRNCIGQKFAMLEIKISLANILRRLRFAHSDMSGPVESTTMQLTLKPKDNQCKLIVSKKIV</sequence>
<dbReference type="Pfam" id="PF00067">
    <property type="entry name" value="p450"/>
    <property type="match status" value="1"/>
</dbReference>
<evidence type="ECO:0000256" key="9">
    <source>
        <dbReference type="PIRSR" id="PIRSR602401-1"/>
    </source>
</evidence>
<dbReference type="GO" id="GO:0016705">
    <property type="term" value="F:oxidoreductase activity, acting on paired donors, with incorporation or reduction of molecular oxygen"/>
    <property type="evidence" value="ECO:0007669"/>
    <property type="project" value="InterPro"/>
</dbReference>
<dbReference type="InterPro" id="IPR002401">
    <property type="entry name" value="Cyt_P450_E_grp-I"/>
</dbReference>
<protein>
    <recommendedName>
        <fullName evidence="14">Cytochrome P450</fullName>
    </recommendedName>
</protein>
<dbReference type="AlphaFoldDB" id="E9FX03"/>
<keyword evidence="8 11" id="KW-0472">Membrane</keyword>
<keyword evidence="11" id="KW-0812">Transmembrane</keyword>
<evidence type="ECO:0000313" key="12">
    <source>
        <dbReference type="EMBL" id="EFX88345.1"/>
    </source>
</evidence>
<reference evidence="12 13" key="1">
    <citation type="journal article" date="2011" name="Science">
        <title>The ecoresponsive genome of Daphnia pulex.</title>
        <authorList>
            <person name="Colbourne J.K."/>
            <person name="Pfrender M.E."/>
            <person name="Gilbert D."/>
            <person name="Thomas W.K."/>
            <person name="Tucker A."/>
            <person name="Oakley T.H."/>
            <person name="Tokishita S."/>
            <person name="Aerts A."/>
            <person name="Arnold G.J."/>
            <person name="Basu M.K."/>
            <person name="Bauer D.J."/>
            <person name="Caceres C.E."/>
            <person name="Carmel L."/>
            <person name="Casola C."/>
            <person name="Choi J.H."/>
            <person name="Detter J.C."/>
            <person name="Dong Q."/>
            <person name="Dusheyko S."/>
            <person name="Eads B.D."/>
            <person name="Frohlich T."/>
            <person name="Geiler-Samerotte K.A."/>
            <person name="Gerlach D."/>
            <person name="Hatcher P."/>
            <person name="Jogdeo S."/>
            <person name="Krijgsveld J."/>
            <person name="Kriventseva E.V."/>
            <person name="Kultz D."/>
            <person name="Laforsch C."/>
            <person name="Lindquist E."/>
            <person name="Lopez J."/>
            <person name="Manak J.R."/>
            <person name="Muller J."/>
            <person name="Pangilinan J."/>
            <person name="Patwardhan R.P."/>
            <person name="Pitluck S."/>
            <person name="Pritham E.J."/>
            <person name="Rechtsteiner A."/>
            <person name="Rho M."/>
            <person name="Rogozin I.B."/>
            <person name="Sakarya O."/>
            <person name="Salamov A."/>
            <person name="Schaack S."/>
            <person name="Shapiro H."/>
            <person name="Shiga Y."/>
            <person name="Skalitzky C."/>
            <person name="Smith Z."/>
            <person name="Souvorov A."/>
            <person name="Sung W."/>
            <person name="Tang Z."/>
            <person name="Tsuchiya D."/>
            <person name="Tu H."/>
            <person name="Vos H."/>
            <person name="Wang M."/>
            <person name="Wolf Y.I."/>
            <person name="Yamagata H."/>
            <person name="Yamada T."/>
            <person name="Ye Y."/>
            <person name="Shaw J.R."/>
            <person name="Andrews J."/>
            <person name="Crease T.J."/>
            <person name="Tang H."/>
            <person name="Lucas S.M."/>
            <person name="Robertson H.M."/>
            <person name="Bork P."/>
            <person name="Koonin E.V."/>
            <person name="Zdobnov E.M."/>
            <person name="Grigoriev I.V."/>
            <person name="Lynch M."/>
            <person name="Boore J.L."/>
        </authorList>
    </citation>
    <scope>NUCLEOTIDE SEQUENCE [LARGE SCALE GENOMIC DNA]</scope>
</reference>
<dbReference type="OrthoDB" id="1470350at2759"/>
<dbReference type="PROSITE" id="PS00086">
    <property type="entry name" value="CYTOCHROME_P450"/>
    <property type="match status" value="1"/>
</dbReference>
<dbReference type="eggNOG" id="KOG0157">
    <property type="taxonomic scope" value="Eukaryota"/>
</dbReference>
<comment type="cofactor">
    <cofactor evidence="1 9">
        <name>heme</name>
        <dbReference type="ChEBI" id="CHEBI:30413"/>
    </cofactor>
</comment>
<comment type="subcellular location">
    <subcellularLocation>
        <location evidence="2">Endoplasmic reticulum membrane</location>
    </subcellularLocation>
</comment>
<accession>E9FX03</accession>
<dbReference type="InParanoid" id="E9FX03"/>
<keyword evidence="13" id="KW-1185">Reference proteome</keyword>
<evidence type="ECO:0000256" key="5">
    <source>
        <dbReference type="ARBA" id="ARBA00022824"/>
    </source>
</evidence>
<dbReference type="GO" id="GO:0004497">
    <property type="term" value="F:monooxygenase activity"/>
    <property type="evidence" value="ECO:0007669"/>
    <property type="project" value="UniProtKB-KW"/>
</dbReference>
<dbReference type="KEGG" id="dpx:DAPPUDRAFT_311474"/>
<dbReference type="OMA" id="IYNCNSI"/>
<dbReference type="HOGENOM" id="CLU_001570_5_1_1"/>
<feature type="binding site" description="axial binding residue" evidence="9">
    <location>
        <position position="471"/>
    </location>
    <ligand>
        <name>heme</name>
        <dbReference type="ChEBI" id="CHEBI:30413"/>
    </ligand>
    <ligandPart>
        <name>Fe</name>
        <dbReference type="ChEBI" id="CHEBI:18248"/>
    </ligandPart>
</feature>
<name>E9FX03_DAPPU</name>
<evidence type="ECO:0000256" key="4">
    <source>
        <dbReference type="ARBA" id="ARBA00022617"/>
    </source>
</evidence>
<dbReference type="GO" id="GO:0005506">
    <property type="term" value="F:iron ion binding"/>
    <property type="evidence" value="ECO:0007669"/>
    <property type="project" value="InterPro"/>
</dbReference>
<dbReference type="PANTHER" id="PTHR24291:SF189">
    <property type="entry name" value="CYTOCHROME P450 4C3-RELATED"/>
    <property type="match status" value="1"/>
</dbReference>
<keyword evidence="10" id="KW-0560">Oxidoreductase</keyword>